<dbReference type="Pfam" id="PF00627">
    <property type="entry name" value="UBA"/>
    <property type="match status" value="1"/>
</dbReference>
<evidence type="ECO:0000259" key="2">
    <source>
        <dbReference type="PROSITE" id="PS50030"/>
    </source>
</evidence>
<dbReference type="PROSITE" id="PS50030">
    <property type="entry name" value="UBA"/>
    <property type="match status" value="1"/>
</dbReference>
<evidence type="ECO:0000313" key="4">
    <source>
        <dbReference type="Proteomes" id="UP000689129"/>
    </source>
</evidence>
<organism evidence="3 4">
    <name type="scientific">Verticillium longisporum</name>
    <name type="common">Verticillium dahliae var. longisporum</name>
    <dbReference type="NCBI Taxonomy" id="100787"/>
    <lineage>
        <taxon>Eukaryota</taxon>
        <taxon>Fungi</taxon>
        <taxon>Dikarya</taxon>
        <taxon>Ascomycota</taxon>
        <taxon>Pezizomycotina</taxon>
        <taxon>Sordariomycetes</taxon>
        <taxon>Hypocreomycetidae</taxon>
        <taxon>Glomerellales</taxon>
        <taxon>Plectosphaerellaceae</taxon>
        <taxon>Verticillium</taxon>
    </lineage>
</organism>
<feature type="region of interest" description="Disordered" evidence="1">
    <location>
        <begin position="91"/>
        <end position="123"/>
    </location>
</feature>
<dbReference type="Proteomes" id="UP000689129">
    <property type="component" value="Unassembled WGS sequence"/>
</dbReference>
<name>A0A8I3A1U0_VERLO</name>
<dbReference type="InterPro" id="IPR015940">
    <property type="entry name" value="UBA"/>
</dbReference>
<dbReference type="AlphaFoldDB" id="A0A8I3A1U0"/>
<sequence length="155" mass="16853">MSSDELEKIPQLEYFQRLKQLQGMGFGNDAAADALHEANFDMELAVQYLTEGNPFRTDHGKGTAAAELLAEPSFLSLEAVLDGVLALQEEDKWAAGPSSKKPRKKMPPPEIPKSSPPKPKPEQLRDLRVGIIGAGFTGLLLAHGLRRHGGVEVDI</sequence>
<dbReference type="EMBL" id="JAEMWZ010000001">
    <property type="protein sequence ID" value="KAG7143807.1"/>
    <property type="molecule type" value="Genomic_DNA"/>
</dbReference>
<comment type="caution">
    <text evidence="3">The sequence shown here is derived from an EMBL/GenBank/DDBJ whole genome shotgun (WGS) entry which is preliminary data.</text>
</comment>
<evidence type="ECO:0000256" key="1">
    <source>
        <dbReference type="SAM" id="MobiDB-lite"/>
    </source>
</evidence>
<reference evidence="3" key="1">
    <citation type="journal article" date="2021" name="Mol. Plant Pathol.">
        <title>A 20-kb lineage-specific genomic region tames virulence in pathogenic amphidiploid Verticillium longisporum.</title>
        <authorList>
            <person name="Harting R."/>
            <person name="Starke J."/>
            <person name="Kusch H."/>
            <person name="Poggeler S."/>
            <person name="Maurus I."/>
            <person name="Schluter R."/>
            <person name="Landesfeind M."/>
            <person name="Bulla I."/>
            <person name="Nowrousian M."/>
            <person name="de Jonge R."/>
            <person name="Stahlhut G."/>
            <person name="Hoff K.J."/>
            <person name="Asshauer K.P."/>
            <person name="Thurmer A."/>
            <person name="Stanke M."/>
            <person name="Daniel R."/>
            <person name="Morgenstern B."/>
            <person name="Thomma B.P.H.J."/>
            <person name="Kronstad J.W."/>
            <person name="Braus-Stromeyer S.A."/>
            <person name="Braus G.H."/>
        </authorList>
    </citation>
    <scope>NUCLEOTIDE SEQUENCE</scope>
    <source>
        <strain evidence="3">Vl32</strain>
    </source>
</reference>
<feature type="domain" description="UBA" evidence="2">
    <location>
        <begin position="2"/>
        <end position="52"/>
    </location>
</feature>
<dbReference type="SMART" id="SM00165">
    <property type="entry name" value="UBA"/>
    <property type="match status" value="1"/>
</dbReference>
<dbReference type="OrthoDB" id="4489171at2759"/>
<accession>A0A8I3A1U0</accession>
<dbReference type="CDD" id="cd14270">
    <property type="entry name" value="UBA"/>
    <property type="match status" value="1"/>
</dbReference>
<feature type="compositionally biased region" description="Pro residues" evidence="1">
    <location>
        <begin position="108"/>
        <end position="118"/>
    </location>
</feature>
<protein>
    <recommendedName>
        <fullName evidence="2">UBA domain-containing protein</fullName>
    </recommendedName>
</protein>
<proteinExistence type="predicted"/>
<gene>
    <name evidence="3" type="ORF">HYQ45_000083</name>
</gene>
<evidence type="ECO:0000313" key="3">
    <source>
        <dbReference type="EMBL" id="KAG7143807.1"/>
    </source>
</evidence>